<evidence type="ECO:0000313" key="5">
    <source>
        <dbReference type="EMBL" id="MDJ1133986.1"/>
    </source>
</evidence>
<accession>A0ABT6ZY51</accession>
<dbReference type="PROSITE" id="PS00600">
    <property type="entry name" value="AA_TRANSFER_CLASS_3"/>
    <property type="match status" value="1"/>
</dbReference>
<sequence>MTTSEIPRSTTADDTHTAEPAGAASDIVTELLSQPWVGELLTELAERQRGSQELAGRAGELASSSHAFLPFHAPQFPPAVVRAEGSRITDVDGNTYLDMHVGFGGQSLFGHNPQPVLDAVREELTHANTGNGYLNHIEPELAALLREFLPHCEKFAFLNSGTDATGAAIRLARAHTGRQLVAKFEGCWHGVHDVAAHNTSFLAHGNPGLAPFPAVRDDGSVRPASAFAGAAPVEVLVLPHHAPTALALIEQHRHELACVIADPACQSFPYTEHTIPELREVSERCRALDVPFVLDEVLTGFRFGPGGAAARFGLHADLIAYGKVTSGLGLSLAVLGGRAELLDIMRTSGLSAGDVGHKTFLVNTHSGNHLALAASLASLRLLKEAGPAFYERINAKAARLQGALAGFRGRTGIPLRLLGFGEYCGTFGFVEKESYAEYREFASAVNAIGSFLLTLLLRRRGVFTLSMPMIYLGDAHDEADIDELTAAVTDSALELETHGFPFVLP</sequence>
<dbReference type="Proteomes" id="UP001214441">
    <property type="component" value="Unassembled WGS sequence"/>
</dbReference>
<dbReference type="InterPro" id="IPR015422">
    <property type="entry name" value="PyrdxlP-dep_Trfase_small"/>
</dbReference>
<evidence type="ECO:0000256" key="2">
    <source>
        <dbReference type="ARBA" id="ARBA00022898"/>
    </source>
</evidence>
<protein>
    <submittedName>
        <fullName evidence="5">Aminotransferase class III-fold pyridoxal phosphate-dependent enzyme</fullName>
    </submittedName>
</protein>
<dbReference type="InterPro" id="IPR015424">
    <property type="entry name" value="PyrdxlP-dep_Trfase"/>
</dbReference>
<keyword evidence="2 3" id="KW-0663">Pyridoxal phosphate</keyword>
<evidence type="ECO:0000256" key="1">
    <source>
        <dbReference type="ARBA" id="ARBA00001933"/>
    </source>
</evidence>
<feature type="compositionally biased region" description="Polar residues" evidence="4">
    <location>
        <begin position="1"/>
        <end position="10"/>
    </location>
</feature>
<keyword evidence="6" id="KW-1185">Reference proteome</keyword>
<dbReference type="InterPro" id="IPR015421">
    <property type="entry name" value="PyrdxlP-dep_Trfase_major"/>
</dbReference>
<evidence type="ECO:0000256" key="4">
    <source>
        <dbReference type="SAM" id="MobiDB-lite"/>
    </source>
</evidence>
<comment type="similarity">
    <text evidence="3">Belongs to the class-III pyridoxal-phosphate-dependent aminotransferase family.</text>
</comment>
<evidence type="ECO:0000313" key="6">
    <source>
        <dbReference type="Proteomes" id="UP001214441"/>
    </source>
</evidence>
<evidence type="ECO:0000256" key="3">
    <source>
        <dbReference type="RuleBase" id="RU003560"/>
    </source>
</evidence>
<dbReference type="RefSeq" id="WP_274041579.1">
    <property type="nucleotide sequence ID" value="NZ_JANCPR020000017.1"/>
</dbReference>
<gene>
    <name evidence="5" type="ORF">NMN56_018835</name>
</gene>
<dbReference type="PANTHER" id="PTHR43713:SF3">
    <property type="entry name" value="GLUTAMATE-1-SEMIALDEHYDE 2,1-AMINOMUTASE 1, CHLOROPLASTIC-RELATED"/>
    <property type="match status" value="1"/>
</dbReference>
<dbReference type="Gene3D" id="3.90.1150.10">
    <property type="entry name" value="Aspartate Aminotransferase, domain 1"/>
    <property type="match status" value="1"/>
</dbReference>
<keyword evidence="5" id="KW-0808">Transferase</keyword>
<dbReference type="Gene3D" id="3.40.640.10">
    <property type="entry name" value="Type I PLP-dependent aspartate aminotransferase-like (Major domain)"/>
    <property type="match status" value="1"/>
</dbReference>
<dbReference type="InterPro" id="IPR005814">
    <property type="entry name" value="Aminotrans_3"/>
</dbReference>
<dbReference type="PANTHER" id="PTHR43713">
    <property type="entry name" value="GLUTAMATE-1-SEMIALDEHYDE 2,1-AMINOMUTASE"/>
    <property type="match status" value="1"/>
</dbReference>
<keyword evidence="5" id="KW-0032">Aminotransferase</keyword>
<feature type="region of interest" description="Disordered" evidence="4">
    <location>
        <begin position="1"/>
        <end position="21"/>
    </location>
</feature>
<reference evidence="5 6" key="1">
    <citation type="submission" date="2023-05" db="EMBL/GenBank/DDBJ databases">
        <title>Streptantibioticus silvisoli sp. nov., acidotolerant actinomycetes 1 from pine litter.</title>
        <authorList>
            <person name="Swiecimska M."/>
            <person name="Golinska P."/>
            <person name="Sangal V."/>
            <person name="Wachnowicz B."/>
            <person name="Goodfellow M."/>
        </authorList>
    </citation>
    <scope>NUCLEOTIDE SEQUENCE [LARGE SCALE GENOMIC DNA]</scope>
    <source>
        <strain evidence="5 6">DSM 42109</strain>
    </source>
</reference>
<comment type="cofactor">
    <cofactor evidence="1">
        <name>pyridoxal 5'-phosphate</name>
        <dbReference type="ChEBI" id="CHEBI:597326"/>
    </cofactor>
</comment>
<proteinExistence type="inferred from homology"/>
<organism evidence="5 6">
    <name type="scientific">Streptomyces iconiensis</name>
    <dbReference type="NCBI Taxonomy" id="1384038"/>
    <lineage>
        <taxon>Bacteria</taxon>
        <taxon>Bacillati</taxon>
        <taxon>Actinomycetota</taxon>
        <taxon>Actinomycetes</taxon>
        <taxon>Kitasatosporales</taxon>
        <taxon>Streptomycetaceae</taxon>
        <taxon>Streptomyces</taxon>
    </lineage>
</organism>
<dbReference type="InterPro" id="IPR049704">
    <property type="entry name" value="Aminotrans_3_PPA_site"/>
</dbReference>
<dbReference type="SUPFAM" id="SSF53383">
    <property type="entry name" value="PLP-dependent transferases"/>
    <property type="match status" value="1"/>
</dbReference>
<dbReference type="GO" id="GO:0008483">
    <property type="term" value="F:transaminase activity"/>
    <property type="evidence" value="ECO:0007669"/>
    <property type="project" value="UniProtKB-KW"/>
</dbReference>
<dbReference type="EMBL" id="JANCPR020000017">
    <property type="protein sequence ID" value="MDJ1133986.1"/>
    <property type="molecule type" value="Genomic_DNA"/>
</dbReference>
<dbReference type="Pfam" id="PF00202">
    <property type="entry name" value="Aminotran_3"/>
    <property type="match status" value="1"/>
</dbReference>
<comment type="caution">
    <text evidence="5">The sequence shown here is derived from an EMBL/GenBank/DDBJ whole genome shotgun (WGS) entry which is preliminary data.</text>
</comment>
<name>A0ABT6ZY51_9ACTN</name>